<feature type="transmembrane region" description="Helical" evidence="5">
    <location>
        <begin position="208"/>
        <end position="224"/>
    </location>
</feature>
<dbReference type="OMA" id="GDWRWTQ"/>
<dbReference type="Gene3D" id="1.20.1250.20">
    <property type="entry name" value="MFS general substrate transporter like domains"/>
    <property type="match status" value="1"/>
</dbReference>
<feature type="transmembrane region" description="Helical" evidence="5">
    <location>
        <begin position="270"/>
        <end position="295"/>
    </location>
</feature>
<evidence type="ECO:0000313" key="7">
    <source>
        <dbReference type="EMBL" id="KIV91569.1"/>
    </source>
</evidence>
<dbReference type="GeneID" id="27323937"/>
<feature type="transmembrane region" description="Helical" evidence="5">
    <location>
        <begin position="417"/>
        <end position="439"/>
    </location>
</feature>
<feature type="transmembrane region" description="Helical" evidence="5">
    <location>
        <begin position="382"/>
        <end position="410"/>
    </location>
</feature>
<dbReference type="PROSITE" id="PS50850">
    <property type="entry name" value="MFS"/>
    <property type="match status" value="1"/>
</dbReference>
<keyword evidence="4 5" id="KW-0472">Membrane</keyword>
<proteinExistence type="predicted"/>
<dbReference type="CDD" id="cd17323">
    <property type="entry name" value="MFS_Tpo1_MDR_like"/>
    <property type="match status" value="1"/>
</dbReference>
<evidence type="ECO:0000256" key="2">
    <source>
        <dbReference type="ARBA" id="ARBA00022692"/>
    </source>
</evidence>
<dbReference type="InterPro" id="IPR020846">
    <property type="entry name" value="MFS_dom"/>
</dbReference>
<dbReference type="AlphaFoldDB" id="A0A0D1ZCD4"/>
<comment type="subcellular location">
    <subcellularLocation>
        <location evidence="1">Membrane</location>
        <topology evidence="1">Multi-pass membrane protein</topology>
    </subcellularLocation>
</comment>
<dbReference type="InterPro" id="IPR005829">
    <property type="entry name" value="Sugar_transporter_CS"/>
</dbReference>
<sequence length="489" mass="53637">MSANFHEVLTVTDKADSSPISIRPDDHDILWEDVREKRNPMNWNLGVKIFHTAIPCIISTFAISVTVPASPHIAAAFAVSRTESLLPLTLYTLGLAFGPLLIAPFSEVLGRRGIYISTFFLLLLFTGAGTASPNFATLLACRFLAGFLGSSSMAIGAGTVSDIWVLQKAGGTVGLFFILGPFLGPILGPIAGSYILEDHDNDWRWTQWLILLVGAPVWLASLCMKETSKAYILRHDKTGDAVAATGSGTSAALYQTMVKIRFAVLRAVKLLFTDMVVFSLSLYTAYAYALTFSYFASIPYVYPRYYDLSQKESNLMFLSIMIGYMLAIAVFAFFDRTLYARARDAVAGAMPPPEHRLYSALMGSIFLPISLFWFAWAGRRNGHWAVLASSGIPFGLGAFSLFLSAINYLVDVYQSRAAASALAANGALRFTMAAVFPLFTLQMYERLGIRWAGTLFGALSIILLPIPWLLFHKGPQLRAWRNSGTQSVI</sequence>
<dbReference type="HOGENOM" id="CLU_008455_11_3_1"/>
<dbReference type="Pfam" id="PF07690">
    <property type="entry name" value="MFS_1"/>
    <property type="match status" value="1"/>
</dbReference>
<dbReference type="InterPro" id="IPR011701">
    <property type="entry name" value="MFS"/>
</dbReference>
<feature type="transmembrane region" description="Helical" evidence="5">
    <location>
        <begin position="85"/>
        <end position="102"/>
    </location>
</feature>
<feature type="transmembrane region" description="Helical" evidence="5">
    <location>
        <begin position="45"/>
        <end position="65"/>
    </location>
</feature>
<accession>A0A0D1ZCD4</accession>
<dbReference type="GO" id="GO:0000297">
    <property type="term" value="F:spermine transmembrane transporter activity"/>
    <property type="evidence" value="ECO:0007669"/>
    <property type="project" value="TreeGrafter"/>
</dbReference>
<name>A0A0D1ZCD4_EXOME</name>
<protein>
    <recommendedName>
        <fullName evidence="6">Major facilitator superfamily (MFS) profile domain-containing protein</fullName>
    </recommendedName>
</protein>
<feature type="transmembrane region" description="Helical" evidence="5">
    <location>
        <begin position="143"/>
        <end position="166"/>
    </location>
</feature>
<evidence type="ECO:0000259" key="6">
    <source>
        <dbReference type="PROSITE" id="PS50850"/>
    </source>
</evidence>
<evidence type="ECO:0000256" key="5">
    <source>
        <dbReference type="SAM" id="Phobius"/>
    </source>
</evidence>
<feature type="domain" description="Major facilitator superfamily (MFS) profile" evidence="6">
    <location>
        <begin position="48"/>
        <end position="475"/>
    </location>
</feature>
<dbReference type="VEuPathDB" id="FungiDB:PV10_06092"/>
<dbReference type="OrthoDB" id="3936150at2759"/>
<dbReference type="InterPro" id="IPR036259">
    <property type="entry name" value="MFS_trans_sf"/>
</dbReference>
<evidence type="ECO:0000256" key="4">
    <source>
        <dbReference type="ARBA" id="ARBA00023136"/>
    </source>
</evidence>
<feature type="transmembrane region" description="Helical" evidence="5">
    <location>
        <begin position="451"/>
        <end position="471"/>
    </location>
</feature>
<feature type="transmembrane region" description="Helical" evidence="5">
    <location>
        <begin position="173"/>
        <end position="196"/>
    </location>
</feature>
<dbReference type="EMBL" id="KN847523">
    <property type="protein sequence ID" value="KIV91569.1"/>
    <property type="molecule type" value="Genomic_DNA"/>
</dbReference>
<evidence type="ECO:0000256" key="3">
    <source>
        <dbReference type="ARBA" id="ARBA00022989"/>
    </source>
</evidence>
<dbReference type="PROSITE" id="PS00216">
    <property type="entry name" value="SUGAR_TRANSPORT_1"/>
    <property type="match status" value="1"/>
</dbReference>
<dbReference type="GO" id="GO:0140115">
    <property type="term" value="P:export across plasma membrane"/>
    <property type="evidence" value="ECO:0007669"/>
    <property type="project" value="UniProtKB-ARBA"/>
</dbReference>
<dbReference type="PANTHER" id="PTHR23502">
    <property type="entry name" value="MAJOR FACILITATOR SUPERFAMILY"/>
    <property type="match status" value="1"/>
</dbReference>
<dbReference type="RefSeq" id="XP_016223143.1">
    <property type="nucleotide sequence ID" value="XM_016370850.1"/>
</dbReference>
<evidence type="ECO:0000313" key="8">
    <source>
        <dbReference type="Proteomes" id="UP000054302"/>
    </source>
</evidence>
<gene>
    <name evidence="7" type="ORF">PV10_06092</name>
</gene>
<dbReference type="Proteomes" id="UP000054302">
    <property type="component" value="Unassembled WGS sequence"/>
</dbReference>
<dbReference type="SUPFAM" id="SSF103473">
    <property type="entry name" value="MFS general substrate transporter"/>
    <property type="match status" value="1"/>
</dbReference>
<dbReference type="GO" id="GO:0005886">
    <property type="term" value="C:plasma membrane"/>
    <property type="evidence" value="ECO:0007669"/>
    <property type="project" value="TreeGrafter"/>
</dbReference>
<keyword evidence="3 5" id="KW-1133">Transmembrane helix</keyword>
<keyword evidence="8" id="KW-1185">Reference proteome</keyword>
<dbReference type="GO" id="GO:0015606">
    <property type="term" value="F:spermidine transmembrane transporter activity"/>
    <property type="evidence" value="ECO:0007669"/>
    <property type="project" value="TreeGrafter"/>
</dbReference>
<feature type="transmembrane region" description="Helical" evidence="5">
    <location>
        <begin position="114"/>
        <end position="131"/>
    </location>
</feature>
<dbReference type="STRING" id="212818.A0A0D1ZCD4"/>
<dbReference type="GO" id="GO:0042908">
    <property type="term" value="P:xenobiotic transport"/>
    <property type="evidence" value="ECO:0007669"/>
    <property type="project" value="UniProtKB-ARBA"/>
</dbReference>
<reference evidence="7 8" key="1">
    <citation type="submission" date="2015-01" db="EMBL/GenBank/DDBJ databases">
        <title>The Genome Sequence of Exophiala mesophila CBS40295.</title>
        <authorList>
            <consortium name="The Broad Institute Genomics Platform"/>
            <person name="Cuomo C."/>
            <person name="de Hoog S."/>
            <person name="Gorbushina A."/>
            <person name="Stielow B."/>
            <person name="Teixiera M."/>
            <person name="Abouelleil A."/>
            <person name="Chapman S.B."/>
            <person name="Priest M."/>
            <person name="Young S.K."/>
            <person name="Wortman J."/>
            <person name="Nusbaum C."/>
            <person name="Birren B."/>
        </authorList>
    </citation>
    <scope>NUCLEOTIDE SEQUENCE [LARGE SCALE GENOMIC DNA]</scope>
    <source>
        <strain evidence="7 8">CBS 40295</strain>
    </source>
</reference>
<organism evidence="7 8">
    <name type="scientific">Exophiala mesophila</name>
    <name type="common">Black yeast-like fungus</name>
    <dbReference type="NCBI Taxonomy" id="212818"/>
    <lineage>
        <taxon>Eukaryota</taxon>
        <taxon>Fungi</taxon>
        <taxon>Dikarya</taxon>
        <taxon>Ascomycota</taxon>
        <taxon>Pezizomycotina</taxon>
        <taxon>Eurotiomycetes</taxon>
        <taxon>Chaetothyriomycetidae</taxon>
        <taxon>Chaetothyriales</taxon>
        <taxon>Herpotrichiellaceae</taxon>
        <taxon>Exophiala</taxon>
    </lineage>
</organism>
<feature type="transmembrane region" description="Helical" evidence="5">
    <location>
        <begin position="355"/>
        <end position="376"/>
    </location>
</feature>
<evidence type="ECO:0000256" key="1">
    <source>
        <dbReference type="ARBA" id="ARBA00004141"/>
    </source>
</evidence>
<feature type="transmembrane region" description="Helical" evidence="5">
    <location>
        <begin position="315"/>
        <end position="334"/>
    </location>
</feature>
<keyword evidence="2 5" id="KW-0812">Transmembrane</keyword>
<dbReference type="PANTHER" id="PTHR23502:SF182">
    <property type="entry name" value="POLYAMINE TRANSPORTER, PUTATIVE-RELATED"/>
    <property type="match status" value="1"/>
</dbReference>